<accession>A0A9Q3DCL0</accession>
<dbReference type="AlphaFoldDB" id="A0A9Q3DCL0"/>
<sequence>MLADLGFNALEVDQSFYVFKKGGVIIVIWMHVDDGVVSSNCPEAIQNFRHNICSRLDVNWKDSISRIVSLECGFGEDEVTITQQHLTNGILDSYPQAIFHHDAPLPPSPATNLGQKPLVVNATLYCSVIGSLSYLVSGSRPDLAYAVNLLTQHSVGPTENHWLLLDHLVGYLLKTWHMGMTLRPRTLSLNLWSDMGWGGILNAHIPVLSSKLATHPYYGALSVKVWLPFRLAWQSTLHSQIQPSTWCRQFPNYHNCKTIFPKQSTVTTRPWSRCQLTTSHANGCVTWTAHFFLSTMLSKNTTSRSPESRHKICRRTR</sequence>
<protein>
    <recommendedName>
        <fullName evidence="3">Reverse transcriptase Ty1/copia-type domain-containing protein</fullName>
    </recommendedName>
</protein>
<name>A0A9Q3DCL0_9BASI</name>
<organism evidence="1 2">
    <name type="scientific">Austropuccinia psidii MF-1</name>
    <dbReference type="NCBI Taxonomy" id="1389203"/>
    <lineage>
        <taxon>Eukaryota</taxon>
        <taxon>Fungi</taxon>
        <taxon>Dikarya</taxon>
        <taxon>Basidiomycota</taxon>
        <taxon>Pucciniomycotina</taxon>
        <taxon>Pucciniomycetes</taxon>
        <taxon>Pucciniales</taxon>
        <taxon>Sphaerophragmiaceae</taxon>
        <taxon>Austropuccinia</taxon>
    </lineage>
</organism>
<keyword evidence="2" id="KW-1185">Reference proteome</keyword>
<evidence type="ECO:0000313" key="1">
    <source>
        <dbReference type="EMBL" id="MBW0498328.1"/>
    </source>
</evidence>
<evidence type="ECO:0008006" key="3">
    <source>
        <dbReference type="Google" id="ProtNLM"/>
    </source>
</evidence>
<comment type="caution">
    <text evidence="1">The sequence shown here is derived from an EMBL/GenBank/DDBJ whole genome shotgun (WGS) entry which is preliminary data.</text>
</comment>
<proteinExistence type="predicted"/>
<evidence type="ECO:0000313" key="2">
    <source>
        <dbReference type="Proteomes" id="UP000765509"/>
    </source>
</evidence>
<gene>
    <name evidence="1" type="ORF">O181_038043</name>
</gene>
<dbReference type="Proteomes" id="UP000765509">
    <property type="component" value="Unassembled WGS sequence"/>
</dbReference>
<dbReference type="EMBL" id="AVOT02014681">
    <property type="protein sequence ID" value="MBW0498328.1"/>
    <property type="molecule type" value="Genomic_DNA"/>
</dbReference>
<reference evidence="1" key="1">
    <citation type="submission" date="2021-03" db="EMBL/GenBank/DDBJ databases">
        <title>Draft genome sequence of rust myrtle Austropuccinia psidii MF-1, a brazilian biotype.</title>
        <authorList>
            <person name="Quecine M.C."/>
            <person name="Pachon D.M.R."/>
            <person name="Bonatelli M.L."/>
            <person name="Correr F.H."/>
            <person name="Franceschini L.M."/>
            <person name="Leite T.F."/>
            <person name="Margarido G.R.A."/>
            <person name="Almeida C.A."/>
            <person name="Ferrarezi J.A."/>
            <person name="Labate C.A."/>
        </authorList>
    </citation>
    <scope>NUCLEOTIDE SEQUENCE</scope>
    <source>
        <strain evidence="1">MF-1</strain>
    </source>
</reference>